<dbReference type="GO" id="GO:0016787">
    <property type="term" value="F:hydrolase activity"/>
    <property type="evidence" value="ECO:0007669"/>
    <property type="project" value="UniProtKB-KW"/>
</dbReference>
<keyword evidence="6" id="KW-1185">Reference proteome</keyword>
<accession>W9XTL6</accession>
<evidence type="ECO:0000256" key="2">
    <source>
        <dbReference type="ARBA" id="ARBA00038334"/>
    </source>
</evidence>
<dbReference type="InterPro" id="IPR000639">
    <property type="entry name" value="Epox_hydrolase-like"/>
</dbReference>
<reference evidence="5 6" key="1">
    <citation type="submission" date="2013-03" db="EMBL/GenBank/DDBJ databases">
        <title>The Genome Sequence of Capronia coronata CBS 617.96.</title>
        <authorList>
            <consortium name="The Broad Institute Genomics Platform"/>
            <person name="Cuomo C."/>
            <person name="de Hoog S."/>
            <person name="Gorbushina A."/>
            <person name="Walker B."/>
            <person name="Young S.K."/>
            <person name="Zeng Q."/>
            <person name="Gargeya S."/>
            <person name="Fitzgerald M."/>
            <person name="Haas B."/>
            <person name="Abouelleil A."/>
            <person name="Allen A.W."/>
            <person name="Alvarado L."/>
            <person name="Arachchi H.M."/>
            <person name="Berlin A.M."/>
            <person name="Chapman S.B."/>
            <person name="Gainer-Dewar J."/>
            <person name="Goldberg J."/>
            <person name="Griggs A."/>
            <person name="Gujja S."/>
            <person name="Hansen M."/>
            <person name="Howarth C."/>
            <person name="Imamovic A."/>
            <person name="Ireland A."/>
            <person name="Larimer J."/>
            <person name="McCowan C."/>
            <person name="Murphy C."/>
            <person name="Pearson M."/>
            <person name="Poon T.W."/>
            <person name="Priest M."/>
            <person name="Roberts A."/>
            <person name="Saif S."/>
            <person name="Shea T."/>
            <person name="Sisk P."/>
            <person name="Sykes S."/>
            <person name="Wortman J."/>
            <person name="Nusbaum C."/>
            <person name="Birren B."/>
        </authorList>
    </citation>
    <scope>NUCLEOTIDE SEQUENCE [LARGE SCALE GENOMIC DNA]</scope>
    <source>
        <strain evidence="5 6">CBS 617.96</strain>
    </source>
</reference>
<comment type="caution">
    <text evidence="5">The sequence shown here is derived from an EMBL/GenBank/DDBJ whole genome shotgun (WGS) entry which is preliminary data.</text>
</comment>
<protein>
    <recommendedName>
        <fullName evidence="4">AB hydrolase-1 domain-containing protein</fullName>
    </recommendedName>
</protein>
<organism evidence="5 6">
    <name type="scientific">Capronia coronata CBS 617.96</name>
    <dbReference type="NCBI Taxonomy" id="1182541"/>
    <lineage>
        <taxon>Eukaryota</taxon>
        <taxon>Fungi</taxon>
        <taxon>Dikarya</taxon>
        <taxon>Ascomycota</taxon>
        <taxon>Pezizomycotina</taxon>
        <taxon>Eurotiomycetes</taxon>
        <taxon>Chaetothyriomycetidae</taxon>
        <taxon>Chaetothyriales</taxon>
        <taxon>Herpotrichiellaceae</taxon>
        <taxon>Capronia</taxon>
    </lineage>
</organism>
<keyword evidence="3" id="KW-1133">Transmembrane helix</keyword>
<dbReference type="InterPro" id="IPR029058">
    <property type="entry name" value="AB_hydrolase_fold"/>
</dbReference>
<evidence type="ECO:0000256" key="3">
    <source>
        <dbReference type="SAM" id="Phobius"/>
    </source>
</evidence>
<dbReference type="RefSeq" id="XP_007726553.1">
    <property type="nucleotide sequence ID" value="XM_007728363.1"/>
</dbReference>
<dbReference type="Gene3D" id="3.40.50.1820">
    <property type="entry name" value="alpha/beta hydrolase"/>
    <property type="match status" value="1"/>
</dbReference>
<dbReference type="STRING" id="1182541.W9XTL6"/>
<feature type="transmembrane region" description="Helical" evidence="3">
    <location>
        <begin position="12"/>
        <end position="31"/>
    </location>
</feature>
<dbReference type="PRINTS" id="PR00412">
    <property type="entry name" value="EPOXHYDRLASE"/>
</dbReference>
<dbReference type="GeneID" id="19162352"/>
<evidence type="ECO:0000313" key="6">
    <source>
        <dbReference type="Proteomes" id="UP000019484"/>
    </source>
</evidence>
<name>W9XTL6_9EURO</name>
<dbReference type="InterPro" id="IPR000073">
    <property type="entry name" value="AB_hydrolase_1"/>
</dbReference>
<dbReference type="Proteomes" id="UP000019484">
    <property type="component" value="Unassembled WGS sequence"/>
</dbReference>
<dbReference type="Pfam" id="PF00561">
    <property type="entry name" value="Abhydrolase_1"/>
    <property type="match status" value="1"/>
</dbReference>
<evidence type="ECO:0000256" key="1">
    <source>
        <dbReference type="ARBA" id="ARBA00022801"/>
    </source>
</evidence>
<dbReference type="SUPFAM" id="SSF53474">
    <property type="entry name" value="alpha/beta-Hydrolases"/>
    <property type="match status" value="1"/>
</dbReference>
<comment type="similarity">
    <text evidence="2">Belongs to the AB hydrolase superfamily. Epoxide hydrolase family.</text>
</comment>
<keyword evidence="3" id="KW-0472">Membrane</keyword>
<dbReference type="HOGENOM" id="CLU_046024_0_0_1"/>
<gene>
    <name evidence="5" type="ORF">A1O1_07495</name>
</gene>
<keyword evidence="1" id="KW-0378">Hydrolase</keyword>
<evidence type="ECO:0000259" key="4">
    <source>
        <dbReference type="Pfam" id="PF00561"/>
    </source>
</evidence>
<dbReference type="EMBL" id="AMWN01000006">
    <property type="protein sequence ID" value="EXJ83867.1"/>
    <property type="molecule type" value="Genomic_DNA"/>
</dbReference>
<sequence length="489" mass="54607">MASSFFRKALKSVSFYAFGLFNWFLFLGLFVRSGTFFKKDSEQDKLQYAIARDRFWNLSKAPFPGFRHFFYTLRNGLQLHYVSNRHGPSSDNLIVFLHGFPDSSMMWRHLMQEPAIPSNEATIVCVDLPGYGGSDSFKKYDTEVLEALAEFVIAMREKYISADAPDSARTFIVGHDWGCALGFRLASEAPCIADRFTMTNAPHVEHALANKDRLLNSASKIFKQFKHSPRRNFGCLSKSLNTLRPLLRQTLLMGYIFVFNLPPIFVKYMGVAGNYSFVRGAHRLAYGRGSTEYRVQESMAASFGPGPEECKTSTLLGTDGKDADTYGPSVLERAKSPKQAFWNMTGYYRDGAAWRPWTKSLELLADLYSLEEAASQPNSLGRRRSSVSNPLFADLVKGSVKAPTYVIWGEQEQACSRAMCLDGLGDYLGKDSEITILPRSGHWTPVAPESRLALATAIGSYAAKDATPMPTMTSEVQKVYPDAALVVKK</sequence>
<dbReference type="eggNOG" id="KOG4178">
    <property type="taxonomic scope" value="Eukaryota"/>
</dbReference>
<dbReference type="OrthoDB" id="6431331at2759"/>
<proteinExistence type="inferred from homology"/>
<dbReference type="PANTHER" id="PTHR43329">
    <property type="entry name" value="EPOXIDE HYDROLASE"/>
    <property type="match status" value="1"/>
</dbReference>
<evidence type="ECO:0000313" key="5">
    <source>
        <dbReference type="EMBL" id="EXJ83867.1"/>
    </source>
</evidence>
<feature type="domain" description="AB hydrolase-1" evidence="4">
    <location>
        <begin position="93"/>
        <end position="213"/>
    </location>
</feature>
<dbReference type="AlphaFoldDB" id="W9XTL6"/>
<keyword evidence="3" id="KW-0812">Transmembrane</keyword>